<proteinExistence type="predicted"/>
<dbReference type="EMBL" id="JACHXA010000002">
    <property type="protein sequence ID" value="MBB3064571.1"/>
    <property type="molecule type" value="Genomic_DNA"/>
</dbReference>
<sequence length="221" mass="24922">MQSFNDLWDAAANRKGGAEALEALLPPPTPRDALEETQDSRLLSAMSRRVFQAGFNWSVVDKKWPDHEAAFNDFNINHCAFLSDEDLDALTRDPRVVRHFKKIQSVRDNANLLVALAREHGSAARFIAATPDEEYIALLDYFEKNGSRLGGVTLQIFLRDIGKDGFILSKDVLTALQRERVITGKGTSKRERHAAQEAFNTWRAQSQRPFAHISRILAFTV</sequence>
<dbReference type="Pfam" id="PF03352">
    <property type="entry name" value="Adenine_glyco"/>
    <property type="match status" value="1"/>
</dbReference>
<dbReference type="InterPro" id="IPR011257">
    <property type="entry name" value="DNA_glycosylase"/>
</dbReference>
<reference evidence="1 2" key="1">
    <citation type="submission" date="2020-08" db="EMBL/GenBank/DDBJ databases">
        <title>Genomic Encyclopedia of Type Strains, Phase III (KMG-III): the genomes of soil and plant-associated and newly described type strains.</title>
        <authorList>
            <person name="Whitman W."/>
        </authorList>
    </citation>
    <scope>NUCLEOTIDE SEQUENCE [LARGE SCALE GENOMIC DNA]</scope>
    <source>
        <strain evidence="1 2">CECT 8803</strain>
    </source>
</reference>
<dbReference type="GO" id="GO:0006284">
    <property type="term" value="P:base-excision repair"/>
    <property type="evidence" value="ECO:0007669"/>
    <property type="project" value="InterPro"/>
</dbReference>
<evidence type="ECO:0000313" key="1">
    <source>
        <dbReference type="EMBL" id="MBB3064571.1"/>
    </source>
</evidence>
<dbReference type="Gene3D" id="1.10.340.30">
    <property type="entry name" value="Hypothetical protein, domain 2"/>
    <property type="match status" value="1"/>
</dbReference>
<dbReference type="PANTHER" id="PTHR30037">
    <property type="entry name" value="DNA-3-METHYLADENINE GLYCOSYLASE 1"/>
    <property type="match status" value="1"/>
</dbReference>
<dbReference type="InterPro" id="IPR005019">
    <property type="entry name" value="Adenine_glyco"/>
</dbReference>
<dbReference type="InterPro" id="IPR052891">
    <property type="entry name" value="DNA-3mA_glycosylase"/>
</dbReference>
<dbReference type="AlphaFoldDB" id="A0A839SP36"/>
<dbReference type="Proteomes" id="UP000581135">
    <property type="component" value="Unassembled WGS sequence"/>
</dbReference>
<protein>
    <submittedName>
        <fullName evidence="1">3-methyladenine DNA glycosylase Tag</fullName>
    </submittedName>
</protein>
<keyword evidence="2" id="KW-1185">Reference proteome</keyword>
<dbReference type="GO" id="GO:0008725">
    <property type="term" value="F:DNA-3-methyladenine glycosylase activity"/>
    <property type="evidence" value="ECO:0007669"/>
    <property type="project" value="InterPro"/>
</dbReference>
<comment type="caution">
    <text evidence="1">The sequence shown here is derived from an EMBL/GenBank/DDBJ whole genome shotgun (WGS) entry which is preliminary data.</text>
</comment>
<dbReference type="PANTHER" id="PTHR30037:SF3">
    <property type="entry name" value="BLR0857 PROTEIN"/>
    <property type="match status" value="1"/>
</dbReference>
<accession>A0A839SP36</accession>
<dbReference type="SUPFAM" id="SSF48150">
    <property type="entry name" value="DNA-glycosylase"/>
    <property type="match status" value="1"/>
</dbReference>
<gene>
    <name evidence="1" type="ORF">FHR98_000843</name>
</gene>
<dbReference type="RefSeq" id="WP_183415383.1">
    <property type="nucleotide sequence ID" value="NZ_JACHXA010000002.1"/>
</dbReference>
<evidence type="ECO:0000313" key="2">
    <source>
        <dbReference type="Proteomes" id="UP000581135"/>
    </source>
</evidence>
<organism evidence="1 2">
    <name type="scientific">Limibacillus halophilus</name>
    <dbReference type="NCBI Taxonomy" id="1579333"/>
    <lineage>
        <taxon>Bacteria</taxon>
        <taxon>Pseudomonadati</taxon>
        <taxon>Pseudomonadota</taxon>
        <taxon>Alphaproteobacteria</taxon>
        <taxon>Rhodospirillales</taxon>
        <taxon>Rhodovibrionaceae</taxon>
        <taxon>Limibacillus</taxon>
    </lineage>
</organism>
<name>A0A839SP36_9PROT</name>